<evidence type="ECO:0000256" key="2">
    <source>
        <dbReference type="SAM" id="SignalP"/>
    </source>
</evidence>
<dbReference type="AlphaFoldDB" id="A0A0P1A7A7"/>
<feature type="compositionally biased region" description="Polar residues" evidence="1">
    <location>
        <begin position="61"/>
        <end position="73"/>
    </location>
</feature>
<dbReference type="RefSeq" id="XP_024572446.1">
    <property type="nucleotide sequence ID" value="XM_024715813.1"/>
</dbReference>
<keyword evidence="4" id="KW-1185">Reference proteome</keyword>
<dbReference type="OrthoDB" id="78237at2759"/>
<keyword evidence="2" id="KW-0732">Signal</keyword>
<proteinExistence type="predicted"/>
<name>A0A0P1A7A7_PLAHL</name>
<sequence length="273" mass="30371">MVELSFLVRLVLTLLLLALSVFAYNWLSAPSVPSPPLSVKRSKKRSKKKAAKQSTSQSPSNLSPEKPQTSVASTELPLSLSTAGGEDHDDSDTDSDNGLSVAQVLATRKFKPKNLGGGPHWYPATVSEQRKGNEYHLKYDDGEVEYRVPAEYIKLRPTKADESIKDIDDTSTVVESKTIEGKVELHEASSSSNLSESDDDDGWQVVGTSAAAKRQRRLMGSATPAEPLIDGLTKRQRENRRKTERQREKKDLLRQHAQKDDLDARARWRYVPS</sequence>
<dbReference type="Gene3D" id="2.30.30.140">
    <property type="match status" value="1"/>
</dbReference>
<dbReference type="EMBL" id="CCYD01000109">
    <property type="protein sequence ID" value="CEG36077.1"/>
    <property type="molecule type" value="Genomic_DNA"/>
</dbReference>
<feature type="chain" id="PRO_5006058430" evidence="2">
    <location>
        <begin position="24"/>
        <end position="273"/>
    </location>
</feature>
<evidence type="ECO:0000313" key="4">
    <source>
        <dbReference type="Proteomes" id="UP000054928"/>
    </source>
</evidence>
<dbReference type="OMA" id="WSENDGV"/>
<feature type="region of interest" description="Disordered" evidence="1">
    <location>
        <begin position="33"/>
        <end position="75"/>
    </location>
</feature>
<feature type="compositionally biased region" description="Basic and acidic residues" evidence="1">
    <location>
        <begin position="245"/>
        <end position="266"/>
    </location>
</feature>
<dbReference type="GeneID" id="36395452"/>
<evidence type="ECO:0000256" key="1">
    <source>
        <dbReference type="SAM" id="MobiDB-lite"/>
    </source>
</evidence>
<evidence type="ECO:0000313" key="3">
    <source>
        <dbReference type="EMBL" id="CEG36077.1"/>
    </source>
</evidence>
<feature type="signal peptide" evidence="2">
    <location>
        <begin position="1"/>
        <end position="23"/>
    </location>
</feature>
<feature type="compositionally biased region" description="Basic residues" evidence="1">
    <location>
        <begin position="40"/>
        <end position="51"/>
    </location>
</feature>
<accession>A0A0P1A7A7</accession>
<feature type="region of interest" description="Disordered" evidence="1">
    <location>
        <begin position="184"/>
        <end position="273"/>
    </location>
</feature>
<protein>
    <submittedName>
        <fullName evidence="3">Uncharacterized protein</fullName>
    </submittedName>
</protein>
<dbReference type="CDD" id="cd04508">
    <property type="entry name" value="Tudor_SF"/>
    <property type="match status" value="1"/>
</dbReference>
<reference evidence="4" key="1">
    <citation type="submission" date="2014-09" db="EMBL/GenBank/DDBJ databases">
        <authorList>
            <person name="Sharma Rahul"/>
            <person name="Thines Marco"/>
        </authorList>
    </citation>
    <scope>NUCLEOTIDE SEQUENCE [LARGE SCALE GENOMIC DNA]</scope>
</reference>
<dbReference type="Proteomes" id="UP000054928">
    <property type="component" value="Unassembled WGS sequence"/>
</dbReference>
<organism evidence="3 4">
    <name type="scientific">Plasmopara halstedii</name>
    <name type="common">Downy mildew of sunflower</name>
    <dbReference type="NCBI Taxonomy" id="4781"/>
    <lineage>
        <taxon>Eukaryota</taxon>
        <taxon>Sar</taxon>
        <taxon>Stramenopiles</taxon>
        <taxon>Oomycota</taxon>
        <taxon>Peronosporomycetes</taxon>
        <taxon>Peronosporales</taxon>
        <taxon>Peronosporaceae</taxon>
        <taxon>Plasmopara</taxon>
    </lineage>
</organism>